<accession>A0ABN9PNC1</accession>
<name>A0ABN9PNC1_9DINO</name>
<proteinExistence type="predicted"/>
<keyword evidence="2" id="KW-1185">Reference proteome</keyword>
<reference evidence="1" key="1">
    <citation type="submission" date="2023-10" db="EMBL/GenBank/DDBJ databases">
        <authorList>
            <person name="Chen Y."/>
            <person name="Shah S."/>
            <person name="Dougan E. K."/>
            <person name="Thang M."/>
            <person name="Chan C."/>
        </authorList>
    </citation>
    <scope>NUCLEOTIDE SEQUENCE [LARGE SCALE GENOMIC DNA]</scope>
</reference>
<evidence type="ECO:0000313" key="1">
    <source>
        <dbReference type="EMBL" id="CAK0792998.1"/>
    </source>
</evidence>
<comment type="caution">
    <text evidence="1">The sequence shown here is derived from an EMBL/GenBank/DDBJ whole genome shotgun (WGS) entry which is preliminary data.</text>
</comment>
<protein>
    <recommendedName>
        <fullName evidence="3">C3H1-type domain-containing protein</fullName>
    </recommendedName>
</protein>
<gene>
    <name evidence="1" type="ORF">PCOR1329_LOCUS3429</name>
</gene>
<feature type="non-terminal residue" evidence="1">
    <location>
        <position position="212"/>
    </location>
</feature>
<dbReference type="EMBL" id="CAUYUJ010000887">
    <property type="protein sequence ID" value="CAK0792998.1"/>
    <property type="molecule type" value="Genomic_DNA"/>
</dbReference>
<organism evidence="1 2">
    <name type="scientific">Prorocentrum cordatum</name>
    <dbReference type="NCBI Taxonomy" id="2364126"/>
    <lineage>
        <taxon>Eukaryota</taxon>
        <taxon>Sar</taxon>
        <taxon>Alveolata</taxon>
        <taxon>Dinophyceae</taxon>
        <taxon>Prorocentrales</taxon>
        <taxon>Prorocentraceae</taxon>
        <taxon>Prorocentrum</taxon>
    </lineage>
</organism>
<evidence type="ECO:0000313" key="2">
    <source>
        <dbReference type="Proteomes" id="UP001189429"/>
    </source>
</evidence>
<evidence type="ECO:0008006" key="3">
    <source>
        <dbReference type="Google" id="ProtNLM"/>
    </source>
</evidence>
<sequence>MSVLEEDTKDDLGHLIEAAGLGEPALRTYLTTKQLKSWTEGRTFAEWVVAVIRYSWAGLLHGRITVASVLNHIDKVTRLVADTASPAPLAERNALAYDQLVWSTAWAEAKRKADPAAFAAAMSGDKEDLVTQAEKQAKEVKLNAPSASTRTQRKPGAVHFCFRHFSGKCDMHERGKTCVFHHECPRCAKTQEGCPANRIKPLGLELIKTRDK</sequence>
<dbReference type="Proteomes" id="UP001189429">
    <property type="component" value="Unassembled WGS sequence"/>
</dbReference>